<feature type="domain" description="DNA-directed DNA polymerase family A palm" evidence="5">
    <location>
        <begin position="324"/>
        <end position="544"/>
    </location>
</feature>
<dbReference type="GO" id="GO:0003677">
    <property type="term" value="F:DNA binding"/>
    <property type="evidence" value="ECO:0007669"/>
    <property type="project" value="InterPro"/>
</dbReference>
<keyword evidence="6" id="KW-0808">Transferase</keyword>
<dbReference type="Proteomes" id="UP000586095">
    <property type="component" value="Unassembled WGS sequence"/>
</dbReference>
<gene>
    <name evidence="6" type="ORF">BJ960_002442</name>
</gene>
<keyword evidence="2" id="KW-0235">DNA replication</keyword>
<evidence type="ECO:0000259" key="5">
    <source>
        <dbReference type="SMART" id="SM00482"/>
    </source>
</evidence>
<proteinExistence type="predicted"/>
<dbReference type="PANTHER" id="PTHR10133">
    <property type="entry name" value="DNA POLYMERASE I"/>
    <property type="match status" value="1"/>
</dbReference>
<dbReference type="GO" id="GO:0006302">
    <property type="term" value="P:double-strand break repair"/>
    <property type="evidence" value="ECO:0007669"/>
    <property type="project" value="TreeGrafter"/>
</dbReference>
<keyword evidence="6" id="KW-0548">Nucleotidyltransferase</keyword>
<dbReference type="PANTHER" id="PTHR10133:SF27">
    <property type="entry name" value="DNA POLYMERASE NU"/>
    <property type="match status" value="1"/>
</dbReference>
<dbReference type="InterPro" id="IPR043502">
    <property type="entry name" value="DNA/RNA_pol_sf"/>
</dbReference>
<protein>
    <recommendedName>
        <fullName evidence="1">DNA-directed DNA polymerase</fullName>
        <ecNumber evidence="1">2.7.7.7</ecNumber>
    </recommendedName>
</protein>
<keyword evidence="7" id="KW-1185">Reference proteome</keyword>
<organism evidence="6 7">
    <name type="scientific">Leucobacter aridicollis</name>
    <dbReference type="NCBI Taxonomy" id="283878"/>
    <lineage>
        <taxon>Bacteria</taxon>
        <taxon>Bacillati</taxon>
        <taxon>Actinomycetota</taxon>
        <taxon>Actinomycetes</taxon>
        <taxon>Micrococcales</taxon>
        <taxon>Microbacteriaceae</taxon>
        <taxon>Leucobacter</taxon>
    </lineage>
</organism>
<dbReference type="GO" id="GO:0003887">
    <property type="term" value="F:DNA-directed DNA polymerase activity"/>
    <property type="evidence" value="ECO:0007669"/>
    <property type="project" value="UniProtKB-EC"/>
</dbReference>
<dbReference type="AlphaFoldDB" id="A0A852RB42"/>
<sequence length="584" mass="62182">MRSNPATPAVRWCALGRTTGGDFEALAHHADGTASGPTPIPVGDLAGFVATLERDHAPRWVWQSSAAVYPQLLSAGVRVERCHDLRLCHQILRNSQYVADRSALAAATQWIATPASEDISAADSGPALFDLDALPRGHNQPATLADALSEYDRQRAAVNGSSHPGRLSLLLAAESAGALIAAELAAAGIPWDAAEHDRILTRALGPRPASYADKPALLAAAGARVREALGDPLLSLDSPPKLLRALRAAGIQTSSTSQWELAEHSHPALGPLFEYKKLSRLLTANGWAWLDEWVRMGRYRPVYIPGGVVTGRWASNGGGALQLPRVLRPALRADPGWTLVIADVSQLEPRVLAAMSGDTAMAAAGRDTDLYSGIVATSTIANRDDAKIAMLGAMYGATSGESGRLVPQLRRVFPRAMGLVDGAADIGERGGTVTTWLGRSSPEADLDWREAQSQASMPGATPQDEQIARRSARERGRFTRNFVVQGTAAEWALAWLAEIRKQLASFPESEHSPSAESSGPVFSRRPHLAFFLHDEIIVHTPANQAAQVAEVVQAAAAAAGNLLFPGGAVDFRLDLHITDRATKQ</sequence>
<evidence type="ECO:0000313" key="7">
    <source>
        <dbReference type="Proteomes" id="UP000586095"/>
    </source>
</evidence>
<accession>A0A852RB42</accession>
<name>A0A852RB42_9MICO</name>
<evidence type="ECO:0000313" key="6">
    <source>
        <dbReference type="EMBL" id="NYD27639.1"/>
    </source>
</evidence>
<dbReference type="CDD" id="cd06444">
    <property type="entry name" value="DNA_pol_A"/>
    <property type="match status" value="1"/>
</dbReference>
<dbReference type="Pfam" id="PF00476">
    <property type="entry name" value="DNA_pol_A"/>
    <property type="match status" value="1"/>
</dbReference>
<feature type="region of interest" description="Disordered" evidence="4">
    <location>
        <begin position="450"/>
        <end position="472"/>
    </location>
</feature>
<evidence type="ECO:0000256" key="4">
    <source>
        <dbReference type="SAM" id="MobiDB-lite"/>
    </source>
</evidence>
<dbReference type="EMBL" id="JACCBD010000001">
    <property type="protein sequence ID" value="NYD27639.1"/>
    <property type="molecule type" value="Genomic_DNA"/>
</dbReference>
<dbReference type="SUPFAM" id="SSF56672">
    <property type="entry name" value="DNA/RNA polymerases"/>
    <property type="match status" value="1"/>
</dbReference>
<dbReference type="Gene3D" id="3.30.70.370">
    <property type="match status" value="1"/>
</dbReference>
<evidence type="ECO:0000256" key="3">
    <source>
        <dbReference type="ARBA" id="ARBA00049244"/>
    </source>
</evidence>
<evidence type="ECO:0000256" key="1">
    <source>
        <dbReference type="ARBA" id="ARBA00012417"/>
    </source>
</evidence>
<reference evidence="6 7" key="1">
    <citation type="submission" date="2020-07" db="EMBL/GenBank/DDBJ databases">
        <title>Sequencing the genomes of 1000 actinobacteria strains.</title>
        <authorList>
            <person name="Klenk H.-P."/>
        </authorList>
    </citation>
    <scope>NUCLEOTIDE SEQUENCE [LARGE SCALE GENOMIC DNA]</scope>
    <source>
        <strain evidence="6 7">DSM 17380</strain>
    </source>
</reference>
<dbReference type="NCBIfam" id="NF011538">
    <property type="entry name" value="PRK14975.1-1"/>
    <property type="match status" value="1"/>
</dbReference>
<dbReference type="RefSeq" id="WP_185987489.1">
    <property type="nucleotide sequence ID" value="NZ_BAAALZ010000001.1"/>
</dbReference>
<dbReference type="InterPro" id="IPR002298">
    <property type="entry name" value="DNA_polymerase_A"/>
</dbReference>
<comment type="caution">
    <text evidence="6">The sequence shown here is derived from an EMBL/GenBank/DDBJ whole genome shotgun (WGS) entry which is preliminary data.</text>
</comment>
<dbReference type="InterPro" id="IPR001098">
    <property type="entry name" value="DNA-dir_DNA_pol_A_palm_dom"/>
</dbReference>
<evidence type="ECO:0000256" key="2">
    <source>
        <dbReference type="ARBA" id="ARBA00022705"/>
    </source>
</evidence>
<dbReference type="EC" id="2.7.7.7" evidence="1"/>
<dbReference type="GO" id="GO:0006261">
    <property type="term" value="P:DNA-templated DNA replication"/>
    <property type="evidence" value="ECO:0007669"/>
    <property type="project" value="InterPro"/>
</dbReference>
<dbReference type="SMART" id="SM00482">
    <property type="entry name" value="POLAc"/>
    <property type="match status" value="1"/>
</dbReference>
<comment type="catalytic activity">
    <reaction evidence="3">
        <text>DNA(n) + a 2'-deoxyribonucleoside 5'-triphosphate = DNA(n+1) + diphosphate</text>
        <dbReference type="Rhea" id="RHEA:22508"/>
        <dbReference type="Rhea" id="RHEA-COMP:17339"/>
        <dbReference type="Rhea" id="RHEA-COMP:17340"/>
        <dbReference type="ChEBI" id="CHEBI:33019"/>
        <dbReference type="ChEBI" id="CHEBI:61560"/>
        <dbReference type="ChEBI" id="CHEBI:173112"/>
        <dbReference type="EC" id="2.7.7.7"/>
    </reaction>
</comment>
<dbReference type="Gene3D" id="1.10.150.20">
    <property type="entry name" value="5' to 3' exonuclease, C-terminal subdomain"/>
    <property type="match status" value="1"/>
</dbReference>